<keyword evidence="10 12" id="KW-0472">Membrane</keyword>
<evidence type="ECO:0000256" key="7">
    <source>
        <dbReference type="ARBA" id="ARBA00022692"/>
    </source>
</evidence>
<feature type="transmembrane region" description="Helical" evidence="12">
    <location>
        <begin position="146"/>
        <end position="167"/>
    </location>
</feature>
<evidence type="ECO:0000256" key="9">
    <source>
        <dbReference type="ARBA" id="ARBA00022989"/>
    </source>
</evidence>
<feature type="transmembrane region" description="Helical" evidence="12">
    <location>
        <begin position="328"/>
        <end position="346"/>
    </location>
</feature>
<feature type="domain" description="PTS EIIC type-1" evidence="15">
    <location>
        <begin position="105"/>
        <end position="462"/>
    </location>
</feature>
<comment type="caution">
    <text evidence="16">The sequence shown here is derived from an EMBL/GenBank/DDBJ whole genome shotgun (WGS) entry which is preliminary data.</text>
</comment>
<dbReference type="GO" id="GO:0008982">
    <property type="term" value="F:protein-N(PI)-phosphohistidine-sugar phosphotransferase activity"/>
    <property type="evidence" value="ECO:0007669"/>
    <property type="project" value="InterPro"/>
</dbReference>
<dbReference type="InterPro" id="IPR018113">
    <property type="entry name" value="PTrfase_EIIB_Cys"/>
</dbReference>
<feature type="transmembrane region" description="Helical" evidence="12">
    <location>
        <begin position="243"/>
        <end position="268"/>
    </location>
</feature>
<dbReference type="GO" id="GO:0016301">
    <property type="term" value="F:kinase activity"/>
    <property type="evidence" value="ECO:0007669"/>
    <property type="project" value="UniProtKB-KW"/>
</dbReference>
<keyword evidence="2" id="KW-0813">Transport</keyword>
<feature type="active site" description="Phosphocysteine intermediate; for EIIB activity" evidence="11">
    <location>
        <position position="28"/>
    </location>
</feature>
<feature type="transmembrane region" description="Helical" evidence="12">
    <location>
        <begin position="174"/>
        <end position="193"/>
    </location>
</feature>
<evidence type="ECO:0000256" key="3">
    <source>
        <dbReference type="ARBA" id="ARBA00022475"/>
    </source>
</evidence>
<dbReference type="InterPro" id="IPR001996">
    <property type="entry name" value="PTS_IIB_1"/>
</dbReference>
<feature type="transmembrane region" description="Helical" evidence="12">
    <location>
        <begin position="429"/>
        <end position="452"/>
    </location>
</feature>
<dbReference type="InterPro" id="IPR013013">
    <property type="entry name" value="PTS_EIIC_1"/>
</dbReference>
<proteinExistence type="predicted"/>
<dbReference type="Pfam" id="PF00358">
    <property type="entry name" value="PTS_EIIA_1"/>
    <property type="match status" value="1"/>
</dbReference>
<dbReference type="GO" id="GO:0015771">
    <property type="term" value="P:trehalose transport"/>
    <property type="evidence" value="ECO:0007669"/>
    <property type="project" value="TreeGrafter"/>
</dbReference>
<feature type="domain" description="PTS EIIB type-1" evidence="14">
    <location>
        <begin position="6"/>
        <end position="88"/>
    </location>
</feature>
<dbReference type="GO" id="GO:0005886">
    <property type="term" value="C:plasma membrane"/>
    <property type="evidence" value="ECO:0007669"/>
    <property type="project" value="UniProtKB-SubCell"/>
</dbReference>
<evidence type="ECO:0000256" key="5">
    <source>
        <dbReference type="ARBA" id="ARBA00022679"/>
    </source>
</evidence>
<protein>
    <submittedName>
        <fullName evidence="16">PTS beta-glucoside transporter subunit EIIBCA</fullName>
    </submittedName>
</protein>
<name>A0A4Q9WFP2_STALU</name>
<dbReference type="InterPro" id="IPR011055">
    <property type="entry name" value="Dup_hybrid_motif"/>
</dbReference>
<dbReference type="InterPro" id="IPR003352">
    <property type="entry name" value="PTS_EIIC"/>
</dbReference>
<feature type="domain" description="PTS EIIA type-1" evidence="13">
    <location>
        <begin position="504"/>
        <end position="608"/>
    </location>
</feature>
<dbReference type="Pfam" id="PF00367">
    <property type="entry name" value="PTS_EIIB"/>
    <property type="match status" value="1"/>
</dbReference>
<feature type="transmembrane region" description="Helical" evidence="12">
    <location>
        <begin position="110"/>
        <end position="134"/>
    </location>
</feature>
<dbReference type="GO" id="GO:0090589">
    <property type="term" value="F:protein-phosphocysteine-trehalose phosphotransferase system transporter activity"/>
    <property type="evidence" value="ECO:0007669"/>
    <property type="project" value="TreeGrafter"/>
</dbReference>
<keyword evidence="4" id="KW-0762">Sugar transport</keyword>
<evidence type="ECO:0000256" key="8">
    <source>
        <dbReference type="ARBA" id="ARBA00022777"/>
    </source>
</evidence>
<dbReference type="GO" id="GO:0009401">
    <property type="term" value="P:phosphoenolpyruvate-dependent sugar phosphotransferase system"/>
    <property type="evidence" value="ECO:0007669"/>
    <property type="project" value="UniProtKB-KW"/>
</dbReference>
<dbReference type="Gene3D" id="3.30.1360.60">
    <property type="entry name" value="Glucose permease domain IIB"/>
    <property type="match status" value="1"/>
</dbReference>
<dbReference type="PROSITE" id="PS51103">
    <property type="entry name" value="PTS_EIIC_TYPE_1"/>
    <property type="match status" value="1"/>
</dbReference>
<feature type="transmembrane region" description="Helical" evidence="12">
    <location>
        <begin position="213"/>
        <end position="231"/>
    </location>
</feature>
<keyword evidence="5" id="KW-0808">Transferase</keyword>
<evidence type="ECO:0000259" key="13">
    <source>
        <dbReference type="PROSITE" id="PS51093"/>
    </source>
</evidence>
<dbReference type="Pfam" id="PF02378">
    <property type="entry name" value="PTS_EIIC"/>
    <property type="match status" value="1"/>
</dbReference>
<organism evidence="16 17">
    <name type="scientific">Staphylococcus lugdunensis</name>
    <dbReference type="NCBI Taxonomy" id="28035"/>
    <lineage>
        <taxon>Bacteria</taxon>
        <taxon>Bacillati</taxon>
        <taxon>Bacillota</taxon>
        <taxon>Bacilli</taxon>
        <taxon>Bacillales</taxon>
        <taxon>Staphylococcaceae</taxon>
        <taxon>Staphylococcus</taxon>
    </lineage>
</organism>
<dbReference type="PANTHER" id="PTHR30175">
    <property type="entry name" value="PHOSPHOTRANSFERASE SYSTEM TRANSPORT PROTEIN"/>
    <property type="match status" value="1"/>
</dbReference>
<evidence type="ECO:0000313" key="17">
    <source>
        <dbReference type="Proteomes" id="UP000293637"/>
    </source>
</evidence>
<dbReference type="PROSITE" id="PS51098">
    <property type="entry name" value="PTS_EIIB_TYPE_1"/>
    <property type="match status" value="1"/>
</dbReference>
<sequence length="635" mass="69191">MSERDRKLAIHILEAVGGKENIVNYTHCATRLRIVLKRSIPDAKKKVASMDGVVTVVENNGQFQVVIGNAVASVYQEFEGLLGEENQQSSDEDSEKGTIINRIIATMSAVFAPFIYVLAAAGILKGILIIAKMLFSSFEKTGTYEVFNFISWAPFTFLPIFIAITAAKHFKVNTYIAVACCAALVSPDLAGIVERIGSGHTFTFIGIPLSETSYTSSVLPPLLLVWVLSYVEKYLNKYIHEVIRPLFVPFFSIVIMVPLTLLIIGPLASGAAHGIAQGFNWLVAVAPWLAGLLIGAFWQVFVIFGVHWGITPMVLANFEQYKSDAFQAFQTIAVIAQFGAVMGVFFKTRNKDLKRVSLSAGITGIFGITEPSMYGVNLRFKKPFIIACISGGIGALVASFFNPKYYAYAGLPGPITIVNGYSPDNISSIWGILLGSAVAIILPIILIQVLGYGEDVTEQVERVDVEEGHEINEQTRLTTTSDQLETEIHAPLKGLVVALSEVDDPIFAEGMMGKGLAIQPESYEVTAPLKGVISMVAVSKHAIGITSPEGIELLVHVGLDTVQLNGQGFELLVAENDQVEEGQPLLRFDANYIKEQGYELITPVIITNSDEFEDIIIADSQNITSREKIMTVIKK</sequence>
<dbReference type="NCBIfam" id="TIGR01995">
    <property type="entry name" value="PTS-II-ABC-beta"/>
    <property type="match status" value="1"/>
</dbReference>
<keyword evidence="7 12" id="KW-0812">Transmembrane</keyword>
<dbReference type="Proteomes" id="UP000293637">
    <property type="component" value="Unassembled WGS sequence"/>
</dbReference>
<dbReference type="PROSITE" id="PS51093">
    <property type="entry name" value="PTS_EIIA_TYPE_1"/>
    <property type="match status" value="1"/>
</dbReference>
<keyword evidence="3" id="KW-1003">Cell membrane</keyword>
<dbReference type="InterPro" id="IPR001127">
    <property type="entry name" value="PTS_EIIA_1_perm"/>
</dbReference>
<evidence type="ECO:0000313" key="16">
    <source>
        <dbReference type="EMBL" id="TBW73657.1"/>
    </source>
</evidence>
<evidence type="ECO:0000256" key="10">
    <source>
        <dbReference type="ARBA" id="ARBA00023136"/>
    </source>
</evidence>
<dbReference type="Gene3D" id="2.70.70.10">
    <property type="entry name" value="Glucose Permease (Domain IIA)"/>
    <property type="match status" value="1"/>
</dbReference>
<dbReference type="SUPFAM" id="SSF55604">
    <property type="entry name" value="Glucose permease domain IIB"/>
    <property type="match status" value="1"/>
</dbReference>
<feature type="transmembrane region" description="Helical" evidence="12">
    <location>
        <begin position="383"/>
        <end position="401"/>
    </location>
</feature>
<evidence type="ECO:0000259" key="14">
    <source>
        <dbReference type="PROSITE" id="PS51098"/>
    </source>
</evidence>
<keyword evidence="8" id="KW-0418">Kinase</keyword>
<dbReference type="RefSeq" id="WP_002492580.1">
    <property type="nucleotide sequence ID" value="NZ_AP021848.1"/>
</dbReference>
<accession>A0A4Q9WFP2</accession>
<evidence type="ECO:0000259" key="15">
    <source>
        <dbReference type="PROSITE" id="PS51103"/>
    </source>
</evidence>
<dbReference type="PANTHER" id="PTHR30175:SF1">
    <property type="entry name" value="PTS SYSTEM ARBUTIN-, CELLOBIOSE-, AND SALICIN-SPECIFIC EIIBC COMPONENT-RELATED"/>
    <property type="match status" value="1"/>
</dbReference>
<dbReference type="PROSITE" id="PS00371">
    <property type="entry name" value="PTS_EIIA_TYPE_1_HIS"/>
    <property type="match status" value="1"/>
</dbReference>
<dbReference type="InterPro" id="IPR011297">
    <property type="entry name" value="PTS_IIABC_b_glu"/>
</dbReference>
<evidence type="ECO:0000256" key="1">
    <source>
        <dbReference type="ARBA" id="ARBA00004651"/>
    </source>
</evidence>
<feature type="transmembrane region" description="Helical" evidence="12">
    <location>
        <begin position="288"/>
        <end position="316"/>
    </location>
</feature>
<dbReference type="EMBL" id="SCHB01000001">
    <property type="protein sequence ID" value="TBW73657.1"/>
    <property type="molecule type" value="Genomic_DNA"/>
</dbReference>
<dbReference type="GeneID" id="58091098"/>
<keyword evidence="6" id="KW-0598">Phosphotransferase system</keyword>
<evidence type="ECO:0000256" key="12">
    <source>
        <dbReference type="SAM" id="Phobius"/>
    </source>
</evidence>
<evidence type="ECO:0000256" key="2">
    <source>
        <dbReference type="ARBA" id="ARBA00022448"/>
    </source>
</evidence>
<evidence type="ECO:0000256" key="6">
    <source>
        <dbReference type="ARBA" id="ARBA00022683"/>
    </source>
</evidence>
<dbReference type="CDD" id="cd00212">
    <property type="entry name" value="PTS_IIB_glc"/>
    <property type="match status" value="1"/>
</dbReference>
<reference evidence="16 17" key="1">
    <citation type="journal article" date="2019" name="Sci. Transl. Med.">
        <title>Quorum sensing between bacterial species on the skin protects against epidermal injury in atopic dermatitis.</title>
        <authorList>
            <person name="Williams M.R."/>
        </authorList>
    </citation>
    <scope>NUCLEOTIDE SEQUENCE [LARGE SCALE GENOMIC DNA]</scope>
    <source>
        <strain evidence="16 17">E7</strain>
    </source>
</reference>
<keyword evidence="9 12" id="KW-1133">Transmembrane helix</keyword>
<dbReference type="NCBIfam" id="TIGR00830">
    <property type="entry name" value="PTBA"/>
    <property type="match status" value="1"/>
</dbReference>
<feature type="transmembrane region" description="Helical" evidence="12">
    <location>
        <begin position="358"/>
        <end position="376"/>
    </location>
</feature>
<dbReference type="InterPro" id="IPR036878">
    <property type="entry name" value="Glu_permease_IIB"/>
</dbReference>
<gene>
    <name evidence="16" type="ORF">EQ812_02290</name>
</gene>
<evidence type="ECO:0000256" key="4">
    <source>
        <dbReference type="ARBA" id="ARBA00022597"/>
    </source>
</evidence>
<comment type="subcellular location">
    <subcellularLocation>
        <location evidence="1">Cell membrane</location>
        <topology evidence="1">Multi-pass membrane protein</topology>
    </subcellularLocation>
</comment>
<dbReference type="FunFam" id="2.70.70.10:FF:000001">
    <property type="entry name" value="PTS system glucose-specific IIA component"/>
    <property type="match status" value="1"/>
</dbReference>
<dbReference type="InterPro" id="IPR050558">
    <property type="entry name" value="PTS_Sugar-Specific_Components"/>
</dbReference>
<evidence type="ECO:0000256" key="11">
    <source>
        <dbReference type="PROSITE-ProRule" id="PRU00421"/>
    </source>
</evidence>
<dbReference type="SUPFAM" id="SSF51261">
    <property type="entry name" value="Duplicated hybrid motif"/>
    <property type="match status" value="1"/>
</dbReference>
<dbReference type="AlphaFoldDB" id="A0A4Q9WFP2"/>